<dbReference type="AlphaFoldDB" id="A0A2W4VY03"/>
<dbReference type="Proteomes" id="UP000249081">
    <property type="component" value="Unassembled WGS sequence"/>
</dbReference>
<organism evidence="2 3">
    <name type="scientific">Shackletoniella antarctica</name>
    <dbReference type="NCBI Taxonomy" id="268115"/>
    <lineage>
        <taxon>Bacteria</taxon>
        <taxon>Bacillati</taxon>
        <taxon>Cyanobacteriota</taxon>
        <taxon>Cyanophyceae</taxon>
        <taxon>Oculatellales</taxon>
        <taxon>Oculatellaceae</taxon>
        <taxon>Shackletoniella</taxon>
    </lineage>
</organism>
<gene>
    <name evidence="2" type="ORF">DCF17_16215</name>
</gene>
<evidence type="ECO:0000313" key="3">
    <source>
        <dbReference type="Proteomes" id="UP000249081"/>
    </source>
</evidence>
<keyword evidence="2" id="KW-0808">Transferase</keyword>
<dbReference type="EMBL" id="QBMN01000126">
    <property type="protein sequence ID" value="PZO37226.1"/>
    <property type="molecule type" value="Genomic_DNA"/>
</dbReference>
<protein>
    <submittedName>
        <fullName evidence="2">Rhodanese-related sulfurtransferase</fullName>
    </submittedName>
</protein>
<dbReference type="InterPro" id="IPR052204">
    <property type="entry name" value="PpiC/parvulin_rotamase"/>
</dbReference>
<dbReference type="InterPro" id="IPR036873">
    <property type="entry name" value="Rhodanese-like_dom_sf"/>
</dbReference>
<dbReference type="Pfam" id="PF00581">
    <property type="entry name" value="Rhodanese"/>
    <property type="match status" value="1"/>
</dbReference>
<dbReference type="PROSITE" id="PS50206">
    <property type="entry name" value="RHODANESE_3"/>
    <property type="match status" value="1"/>
</dbReference>
<proteinExistence type="predicted"/>
<dbReference type="GO" id="GO:0016740">
    <property type="term" value="F:transferase activity"/>
    <property type="evidence" value="ECO:0007669"/>
    <property type="project" value="UniProtKB-KW"/>
</dbReference>
<dbReference type="PANTHER" id="PTHR43629:SF2">
    <property type="entry name" value="RHODANESE-LIKE_PPIC DOMAIN-CONTAINING PROTEIN 12, CHLOROPLASTIC"/>
    <property type="match status" value="1"/>
</dbReference>
<evidence type="ECO:0000313" key="2">
    <source>
        <dbReference type="EMBL" id="PZO37226.1"/>
    </source>
</evidence>
<feature type="domain" description="Rhodanese" evidence="1">
    <location>
        <begin position="25"/>
        <end position="117"/>
    </location>
</feature>
<reference evidence="3" key="1">
    <citation type="submission" date="2018-04" db="EMBL/GenBank/DDBJ databases">
        <authorList>
            <person name="Cornet L."/>
        </authorList>
    </citation>
    <scope>NUCLEOTIDE SEQUENCE [LARGE SCALE GENOMIC DNA]</scope>
</reference>
<reference evidence="2 3" key="2">
    <citation type="submission" date="2018-06" db="EMBL/GenBank/DDBJ databases">
        <title>Metagenomic assembly of (sub)arctic Cyanobacteria and their associated microbiome from non-axenic cultures.</title>
        <authorList>
            <person name="Baurain D."/>
        </authorList>
    </citation>
    <scope>NUCLEOTIDE SEQUENCE [LARGE SCALE GENOMIC DNA]</scope>
    <source>
        <strain evidence="2">ULC041bin1</strain>
    </source>
</reference>
<name>A0A2W4VY03_9CYAN</name>
<dbReference type="PANTHER" id="PTHR43629">
    <property type="entry name" value="PEPTIDYL-PROLYL CIS-TRANS ISOMERASE"/>
    <property type="match status" value="1"/>
</dbReference>
<accession>A0A2W4VY03</accession>
<dbReference type="InterPro" id="IPR001763">
    <property type="entry name" value="Rhodanese-like_dom"/>
</dbReference>
<comment type="caution">
    <text evidence="2">The sequence shown here is derived from an EMBL/GenBank/DDBJ whole genome shotgun (WGS) entry which is preliminary data.</text>
</comment>
<dbReference type="SMART" id="SM00450">
    <property type="entry name" value="RHOD"/>
    <property type="match status" value="1"/>
</dbReference>
<dbReference type="SUPFAM" id="SSF52821">
    <property type="entry name" value="Rhodanese/Cell cycle control phosphatase"/>
    <property type="match status" value="1"/>
</dbReference>
<sequence length="119" mass="13061">MTVSSDAAPYAPLSVEALAQRLAEGGDAVQLIDVREPQEVETASLAGFENLPLSESAAWSETIHSRFECDRETIVLCHHGMRSAQMCMWLAQQGFTQLKNVTGGIDAYSLMVDRSVPRY</sequence>
<evidence type="ECO:0000259" key="1">
    <source>
        <dbReference type="PROSITE" id="PS50206"/>
    </source>
</evidence>
<dbReference type="Gene3D" id="3.40.250.10">
    <property type="entry name" value="Rhodanese-like domain"/>
    <property type="match status" value="1"/>
</dbReference>